<comment type="caution">
    <text evidence="6">The sequence shown here is derived from an EMBL/GenBank/DDBJ whole genome shotgun (WGS) entry which is preliminary data.</text>
</comment>
<dbReference type="PANTHER" id="PTHR42706">
    <property type="entry name" value="FORMYLTETRAHYDROFOLATE DEFORMYLASE"/>
    <property type="match status" value="1"/>
</dbReference>
<evidence type="ECO:0000256" key="2">
    <source>
        <dbReference type="ARBA" id="ARBA00022801"/>
    </source>
</evidence>
<evidence type="ECO:0000256" key="3">
    <source>
        <dbReference type="HAMAP-Rule" id="MF_01927"/>
    </source>
</evidence>
<comment type="pathway">
    <text evidence="3">Purine metabolism; IMP biosynthesis via de novo pathway; formate from 10-formyl-5,6,7,8-tetrahydrofolate: step 1/1.</text>
</comment>
<comment type="similarity">
    <text evidence="3">Belongs to the PurU family.</text>
</comment>
<dbReference type="InterPro" id="IPR002912">
    <property type="entry name" value="ACT_dom"/>
</dbReference>
<keyword evidence="1 3" id="KW-0554">One-carbon metabolism</keyword>
<dbReference type="SUPFAM" id="SSF55021">
    <property type="entry name" value="ACT-like"/>
    <property type="match status" value="1"/>
</dbReference>
<evidence type="ECO:0000256" key="4">
    <source>
        <dbReference type="NCBIfam" id="TIGR00655"/>
    </source>
</evidence>
<evidence type="ECO:0000313" key="6">
    <source>
        <dbReference type="EMBL" id="RLK46789.1"/>
    </source>
</evidence>
<dbReference type="CDD" id="cd08648">
    <property type="entry name" value="FMT_core_Formyl-FH4-Hydrolase_C"/>
    <property type="match status" value="1"/>
</dbReference>
<dbReference type="InterPro" id="IPR004810">
    <property type="entry name" value="PurU"/>
</dbReference>
<dbReference type="OrthoDB" id="9806170at2"/>
<dbReference type="NCBIfam" id="NF004684">
    <property type="entry name" value="PRK06027.1"/>
    <property type="match status" value="1"/>
</dbReference>
<dbReference type="PANTHER" id="PTHR42706:SF1">
    <property type="entry name" value="FORMYLTETRAHYDROFOLATE DEFORMYLASE 2, MITOCHONDRIAL"/>
    <property type="match status" value="1"/>
</dbReference>
<comment type="catalytic activity">
    <reaction evidence="3">
        <text>(6R)-10-formyltetrahydrofolate + H2O = (6S)-5,6,7,8-tetrahydrofolate + formate + H(+)</text>
        <dbReference type="Rhea" id="RHEA:19833"/>
        <dbReference type="ChEBI" id="CHEBI:15377"/>
        <dbReference type="ChEBI" id="CHEBI:15378"/>
        <dbReference type="ChEBI" id="CHEBI:15740"/>
        <dbReference type="ChEBI" id="CHEBI:57453"/>
        <dbReference type="ChEBI" id="CHEBI:195366"/>
        <dbReference type="EC" id="3.5.1.10"/>
    </reaction>
</comment>
<comment type="function">
    <text evidence="3">Catalyzes the hydrolysis of 10-formyltetrahydrofolate (formyl-FH4) to formate and tetrahydrofolate (FH4).</text>
</comment>
<dbReference type="InterPro" id="IPR002376">
    <property type="entry name" value="Formyl_transf_N"/>
</dbReference>
<proteinExistence type="inferred from homology"/>
<dbReference type="CDD" id="cd04875">
    <property type="entry name" value="ACT_F4HF-DF"/>
    <property type="match status" value="1"/>
</dbReference>
<dbReference type="EC" id="3.5.1.10" evidence="3 4"/>
<dbReference type="InterPro" id="IPR041729">
    <property type="entry name" value="Formyl-FH4-Hydrolase_C"/>
</dbReference>
<keyword evidence="2 3" id="KW-0378">Hydrolase</keyword>
<evidence type="ECO:0000259" key="5">
    <source>
        <dbReference type="PROSITE" id="PS51671"/>
    </source>
</evidence>
<dbReference type="InterPro" id="IPR036477">
    <property type="entry name" value="Formyl_transf_N_sf"/>
</dbReference>
<name>A0A498BVA0_9GAMM</name>
<accession>A0A498BVA0</accession>
<dbReference type="AlphaFoldDB" id="A0A498BVA0"/>
<dbReference type="GO" id="GO:0008864">
    <property type="term" value="F:formyltetrahydrofolate deformylase activity"/>
    <property type="evidence" value="ECO:0007669"/>
    <property type="project" value="UniProtKB-UniRule"/>
</dbReference>
<keyword evidence="7" id="KW-1185">Reference proteome</keyword>
<dbReference type="GO" id="GO:0006189">
    <property type="term" value="P:'de novo' IMP biosynthetic process"/>
    <property type="evidence" value="ECO:0007669"/>
    <property type="project" value="UniProtKB-UniRule"/>
</dbReference>
<dbReference type="RefSeq" id="WP_121443007.1">
    <property type="nucleotide sequence ID" value="NZ_RCDA01000005.1"/>
</dbReference>
<gene>
    <name evidence="3" type="primary">purU</name>
    <name evidence="6" type="ORF">DFR31_2496</name>
</gene>
<keyword evidence="3" id="KW-0658">Purine biosynthesis</keyword>
<evidence type="ECO:0000256" key="1">
    <source>
        <dbReference type="ARBA" id="ARBA00022563"/>
    </source>
</evidence>
<organism evidence="6 7">
    <name type="scientific">Alkalispirillum mobile</name>
    <dbReference type="NCBI Taxonomy" id="85925"/>
    <lineage>
        <taxon>Bacteria</taxon>
        <taxon>Pseudomonadati</taxon>
        <taxon>Pseudomonadota</taxon>
        <taxon>Gammaproteobacteria</taxon>
        <taxon>Chromatiales</taxon>
        <taxon>Ectothiorhodospiraceae</taxon>
        <taxon>Alkalispirillum</taxon>
    </lineage>
</organism>
<dbReference type="NCBIfam" id="TIGR00655">
    <property type="entry name" value="PurU"/>
    <property type="match status" value="1"/>
</dbReference>
<sequence>MSETDRRTAILLIHCPDRRGIVAAISRFLSEHGGNIVDLDQHVDTEQGVFFLRAEWELRGFALPADGIAEAFRRELAEPFDMTWRLHFSDERPRMAIFASRLAHCLYDLLARWQTGELAVDIPLIISNHDELRPVAKRFGIDFYHLPVTPETKAKVERQQNDLLADYRIDFAVLARYMQILSADFIQAWPERIINIHHSFLPAFAGARPYHAAHERGVKIIGATSHYVTEDLDAGPIIEQDVTRVTHRDSVADLVRKGRDLEQLVLARAVWLHVQRKTLVYRNRTVVFD</sequence>
<dbReference type="UniPathway" id="UPA00074">
    <property type="reaction ID" value="UER00170"/>
</dbReference>
<dbReference type="InterPro" id="IPR045865">
    <property type="entry name" value="ACT-like_dom_sf"/>
</dbReference>
<protein>
    <recommendedName>
        <fullName evidence="3 4">Formyltetrahydrofolate deformylase</fullName>
        <ecNumber evidence="3 4">3.5.1.10</ecNumber>
    </recommendedName>
    <alternativeName>
        <fullName evidence="3">Formyl-FH(4) hydrolase</fullName>
    </alternativeName>
</protein>
<feature type="domain" description="ACT" evidence="5">
    <location>
        <begin position="10"/>
        <end position="91"/>
    </location>
</feature>
<dbReference type="Gene3D" id="3.30.70.260">
    <property type="match status" value="1"/>
</dbReference>
<dbReference type="SUPFAM" id="SSF53328">
    <property type="entry name" value="Formyltransferase"/>
    <property type="match status" value="1"/>
</dbReference>
<dbReference type="PROSITE" id="PS51671">
    <property type="entry name" value="ACT"/>
    <property type="match status" value="1"/>
</dbReference>
<dbReference type="Gene3D" id="3.40.50.170">
    <property type="entry name" value="Formyl transferase, N-terminal domain"/>
    <property type="match status" value="1"/>
</dbReference>
<dbReference type="PIRSF" id="PIRSF036480">
    <property type="entry name" value="FormyFH4_hydr"/>
    <property type="match status" value="1"/>
</dbReference>
<dbReference type="HAMAP" id="MF_01927">
    <property type="entry name" value="PurU"/>
    <property type="match status" value="1"/>
</dbReference>
<dbReference type="InterPro" id="IPR044074">
    <property type="entry name" value="PurU_ACT"/>
</dbReference>
<dbReference type="EMBL" id="RCDA01000005">
    <property type="protein sequence ID" value="RLK46789.1"/>
    <property type="molecule type" value="Genomic_DNA"/>
</dbReference>
<dbReference type="GO" id="GO:0006730">
    <property type="term" value="P:one-carbon metabolic process"/>
    <property type="evidence" value="ECO:0007669"/>
    <property type="project" value="UniProtKB-KW"/>
</dbReference>
<dbReference type="PRINTS" id="PR01575">
    <property type="entry name" value="FFH4HYDRLASE"/>
</dbReference>
<reference evidence="6 7" key="1">
    <citation type="submission" date="2018-10" db="EMBL/GenBank/DDBJ databases">
        <title>Genomic Encyclopedia of Type Strains, Phase IV (KMG-IV): sequencing the most valuable type-strain genomes for metagenomic binning, comparative biology and taxonomic classification.</title>
        <authorList>
            <person name="Goeker M."/>
        </authorList>
    </citation>
    <scope>NUCLEOTIDE SEQUENCE [LARGE SCALE GENOMIC DNA]</scope>
    <source>
        <strain evidence="6 7">DSM 12769</strain>
    </source>
</reference>
<feature type="active site" evidence="3">
    <location>
        <position position="233"/>
    </location>
</feature>
<evidence type="ECO:0000313" key="7">
    <source>
        <dbReference type="Proteomes" id="UP000275461"/>
    </source>
</evidence>
<dbReference type="Pfam" id="PF01842">
    <property type="entry name" value="ACT"/>
    <property type="match status" value="1"/>
</dbReference>
<dbReference type="Pfam" id="PF00551">
    <property type="entry name" value="Formyl_trans_N"/>
    <property type="match status" value="1"/>
</dbReference>
<dbReference type="Proteomes" id="UP000275461">
    <property type="component" value="Unassembled WGS sequence"/>
</dbReference>